<dbReference type="AlphaFoldDB" id="R1GLI8"/>
<dbReference type="RefSeq" id="WP_002542952.1">
    <property type="nucleotide sequence ID" value="NZ_ANFM02000088.1"/>
</dbReference>
<keyword evidence="1" id="KW-0732">Signal</keyword>
<protein>
    <submittedName>
        <fullName evidence="2">Outer membrane receptor protein</fullName>
    </submittedName>
</protein>
<keyword evidence="3" id="KW-1185">Reference proteome</keyword>
<accession>R1GLI8</accession>
<dbReference type="eggNOG" id="ENOG5031MIG">
    <property type="taxonomic scope" value="Bacteria"/>
</dbReference>
<organism evidence="2 3">
    <name type="scientific">Grimontia indica</name>
    <dbReference type="NCBI Taxonomy" id="1056512"/>
    <lineage>
        <taxon>Bacteria</taxon>
        <taxon>Pseudomonadati</taxon>
        <taxon>Pseudomonadota</taxon>
        <taxon>Gammaproteobacteria</taxon>
        <taxon>Vibrionales</taxon>
        <taxon>Vibrionaceae</taxon>
        <taxon>Grimontia</taxon>
    </lineage>
</organism>
<feature type="chain" id="PRO_5004360786" evidence="1">
    <location>
        <begin position="25"/>
        <end position="267"/>
    </location>
</feature>
<proteinExistence type="predicted"/>
<dbReference type="Proteomes" id="UP000011223">
    <property type="component" value="Unassembled WGS sequence"/>
</dbReference>
<evidence type="ECO:0000256" key="1">
    <source>
        <dbReference type="SAM" id="SignalP"/>
    </source>
</evidence>
<reference evidence="2 3" key="1">
    <citation type="journal article" date="2014" name="PLoS ONE">
        <title>Grimontia indica AK16(T), sp. nov., Isolated from a Seawater Sample Reports the Presence of Pathogenic Genes Similar to Vibrio Genus.</title>
        <authorList>
            <person name="Singh A."/>
            <person name="Vaidya B."/>
            <person name="Khatri I."/>
            <person name="Srinivas T.N."/>
            <person name="Subramanian S."/>
            <person name="Korpole S."/>
            <person name="Pinnaka A.K."/>
        </authorList>
    </citation>
    <scope>NUCLEOTIDE SEQUENCE [LARGE SCALE GENOMIC DNA]</scope>
    <source>
        <strain evidence="2 3">AK16</strain>
    </source>
</reference>
<dbReference type="EMBL" id="ANFM02000088">
    <property type="protein sequence ID" value="EOD77013.1"/>
    <property type="molecule type" value="Genomic_DNA"/>
</dbReference>
<sequence>MQKLQLGCGTTLLLLASIPTTAMADTDAPSPWGGSTSIYYSQNGYGKDDYRSIRSINWTATAKYKISDNYSGYLTGGGYRAYEDKTGDFFTDSVLGVSRSSLYSFGETGNIGASLQFTIPASETSKNDDLKTAARLGLSVSGQAAGFNLSIAPRYRKNFHQYKTTVNGKVLVEHVVSVVSSVGYGIGDAYLSGSIIGGTSWTYSGNRRDWTYVGQLSASYKFTDSFSGALSASNSGVYFDAEQGTLGNIDLFDEKSATYTATLTYSF</sequence>
<evidence type="ECO:0000313" key="3">
    <source>
        <dbReference type="Proteomes" id="UP000011223"/>
    </source>
</evidence>
<feature type="signal peptide" evidence="1">
    <location>
        <begin position="1"/>
        <end position="24"/>
    </location>
</feature>
<gene>
    <name evidence="2" type="ORF">D515_04793</name>
</gene>
<keyword evidence="2" id="KW-0675">Receptor</keyword>
<evidence type="ECO:0000313" key="2">
    <source>
        <dbReference type="EMBL" id="EOD77013.1"/>
    </source>
</evidence>
<name>R1GLI8_9GAMM</name>
<comment type="caution">
    <text evidence="2">The sequence shown here is derived from an EMBL/GenBank/DDBJ whole genome shotgun (WGS) entry which is preliminary data.</text>
</comment>